<proteinExistence type="predicted"/>
<protein>
    <submittedName>
        <fullName evidence="1">Uncharacterized protein</fullName>
    </submittedName>
</protein>
<sequence length="869" mass="97238">MFNKKTILIALIAMGVVAVAVAATLLGIRLGGSVTGDRPSLSTEGWATYVSQEAEFSFRYPDNMFEVQEKDLHGESGKAFQILLKYKHAAPSVPPAMAFTGATWDYTGGKVIGYQGFAVDEGGKYYVLTQEDHGDPIVISKLFNTGVGPTAVVDDKRSPATRLISLHRHAEKLLVNIPHEDYHGMLVERTILDLSVMDRQLFFGIIDTLRPSRNAAQQAVTLLADYQQRVRNLKSGTGGAATNAKSDTSADTQAAGYQVYRFGDLSIIFDSTTRKPSSFRPKVITPDELKEKANTYIVNVQDTAECSATDISSLYIVDGINNSGIYDHALIYINHYPFEGKVRTTFEAIPKDDCRYFIRNPDTQPLIGRFLEAYEEQYEEKDLVRFAVIIGGVINEDHPLAVERRSAKNNTWVKYINPDYGIQFAYKDAWTEPYIVEDKEKGEARIAFGPWTNWEGTPGRLYTLSVFVNKPNVKFALESEECPSQTSATVCQKFDPALEPEKARQIDMEDRDEVMKAFVREFKVNGMNAYASKASYAPGLNLVFVSGLHNRYRFAGGADDADFNAAIQSFKEDKAKQAAWYEERFAGYMTGDPIICPERMDIDTFPSRLVSYYAGYDLNGCEYEADTKKLEPYGFYPVPRCAGGLDEALGEQDYDILNGCLYYRDRRVFEENLFTKVIYGDFSEQYFLTKAPPDERKTMGETASEWFRFEYNGKLYIFLRGGAGCGGCAYDGPYLAIDLRTGKIETKDADLPYLPFNVFSPDRKKSITFDYGNNSVNESGVKNVTLSAFDFLTFAKKEIYAVPDDSSVLGMGMGVYLIDNAVTWLDDNHVRIQLYEGEGASEGVPVIDKQGVTNYEFTPQGEPIVLPVN</sequence>
<evidence type="ECO:0000313" key="1">
    <source>
        <dbReference type="EMBL" id="OGL87833.1"/>
    </source>
</evidence>
<reference evidence="1 2" key="1">
    <citation type="journal article" date="2016" name="Nat. Commun.">
        <title>Thousands of microbial genomes shed light on interconnected biogeochemical processes in an aquifer system.</title>
        <authorList>
            <person name="Anantharaman K."/>
            <person name="Brown C.T."/>
            <person name="Hug L.A."/>
            <person name="Sharon I."/>
            <person name="Castelle C.J."/>
            <person name="Probst A.J."/>
            <person name="Thomas B.C."/>
            <person name="Singh A."/>
            <person name="Wilkins M.J."/>
            <person name="Karaoz U."/>
            <person name="Brodie E.L."/>
            <person name="Williams K.H."/>
            <person name="Hubbard S.S."/>
            <person name="Banfield J.F."/>
        </authorList>
    </citation>
    <scope>NUCLEOTIDE SEQUENCE [LARGE SCALE GENOMIC DNA]</scope>
</reference>
<organism evidence="1 2">
    <name type="scientific">Candidatus Uhrbacteria bacterium RIFCSPLOWO2_02_FULL_49_11</name>
    <dbReference type="NCBI Taxonomy" id="1802409"/>
    <lineage>
        <taxon>Bacteria</taxon>
        <taxon>Candidatus Uhriibacteriota</taxon>
    </lineage>
</organism>
<dbReference type="EMBL" id="MGER01000052">
    <property type="protein sequence ID" value="OGL87833.1"/>
    <property type="molecule type" value="Genomic_DNA"/>
</dbReference>
<dbReference type="Proteomes" id="UP000178264">
    <property type="component" value="Unassembled WGS sequence"/>
</dbReference>
<gene>
    <name evidence="1" type="ORF">A3I42_00575</name>
</gene>
<dbReference type="AlphaFoldDB" id="A0A1F7VBM6"/>
<name>A0A1F7VBM6_9BACT</name>
<evidence type="ECO:0000313" key="2">
    <source>
        <dbReference type="Proteomes" id="UP000178264"/>
    </source>
</evidence>
<accession>A0A1F7VBM6</accession>
<comment type="caution">
    <text evidence="1">The sequence shown here is derived from an EMBL/GenBank/DDBJ whole genome shotgun (WGS) entry which is preliminary data.</text>
</comment>